<evidence type="ECO:0000313" key="2">
    <source>
        <dbReference type="EMBL" id="KAK9032114.1"/>
    </source>
</evidence>
<organism evidence="2 3">
    <name type="scientific">Hibiscus sabdariffa</name>
    <name type="common">roselle</name>
    <dbReference type="NCBI Taxonomy" id="183260"/>
    <lineage>
        <taxon>Eukaryota</taxon>
        <taxon>Viridiplantae</taxon>
        <taxon>Streptophyta</taxon>
        <taxon>Embryophyta</taxon>
        <taxon>Tracheophyta</taxon>
        <taxon>Spermatophyta</taxon>
        <taxon>Magnoliopsida</taxon>
        <taxon>eudicotyledons</taxon>
        <taxon>Gunneridae</taxon>
        <taxon>Pentapetalae</taxon>
        <taxon>rosids</taxon>
        <taxon>malvids</taxon>
        <taxon>Malvales</taxon>
        <taxon>Malvaceae</taxon>
        <taxon>Malvoideae</taxon>
        <taxon>Hibiscus</taxon>
    </lineage>
</organism>
<proteinExistence type="predicted"/>
<comment type="caution">
    <text evidence="2">The sequence shown here is derived from an EMBL/GenBank/DDBJ whole genome shotgun (WGS) entry which is preliminary data.</text>
</comment>
<protein>
    <submittedName>
        <fullName evidence="2">Uncharacterized protein</fullName>
    </submittedName>
</protein>
<keyword evidence="1" id="KW-1133">Transmembrane helix</keyword>
<accession>A0ABR2T3Y5</accession>
<gene>
    <name evidence="2" type="ORF">V6N11_056397</name>
</gene>
<sequence>MFDPGYRKKYNHPRQGLGYREGSVKGTIIKDLVFLNHEAQLFVCSGHQTPTPVRSSGQNLDYNVGRVCYPILSSTRLASRLGQSPCDHWTPKGLKPETNRTPDRTNLQQIKVILFGYGLSFSMSICLSYKAMGLLCREIYGTMRRHRCCLVRR</sequence>
<feature type="transmembrane region" description="Helical" evidence="1">
    <location>
        <begin position="114"/>
        <end position="136"/>
    </location>
</feature>
<evidence type="ECO:0000256" key="1">
    <source>
        <dbReference type="SAM" id="Phobius"/>
    </source>
</evidence>
<name>A0ABR2T3Y5_9ROSI</name>
<keyword evidence="3" id="KW-1185">Reference proteome</keyword>
<evidence type="ECO:0000313" key="3">
    <source>
        <dbReference type="Proteomes" id="UP001396334"/>
    </source>
</evidence>
<reference evidence="2 3" key="1">
    <citation type="journal article" date="2024" name="G3 (Bethesda)">
        <title>Genome assembly of Hibiscus sabdariffa L. provides insights into metabolisms of medicinal natural products.</title>
        <authorList>
            <person name="Kim T."/>
        </authorList>
    </citation>
    <scope>NUCLEOTIDE SEQUENCE [LARGE SCALE GENOMIC DNA]</scope>
    <source>
        <strain evidence="2">TK-2024</strain>
        <tissue evidence="2">Old leaves</tissue>
    </source>
</reference>
<keyword evidence="1" id="KW-0472">Membrane</keyword>
<keyword evidence="1" id="KW-0812">Transmembrane</keyword>
<dbReference type="EMBL" id="JBBPBN010000009">
    <property type="protein sequence ID" value="KAK9032114.1"/>
    <property type="molecule type" value="Genomic_DNA"/>
</dbReference>
<dbReference type="Proteomes" id="UP001396334">
    <property type="component" value="Unassembled WGS sequence"/>
</dbReference>